<reference evidence="1 2" key="1">
    <citation type="submission" date="2020-08" db="EMBL/GenBank/DDBJ databases">
        <title>Sequencing the genomes of 1000 actinobacteria strains.</title>
        <authorList>
            <person name="Klenk H.-P."/>
        </authorList>
    </citation>
    <scope>NUCLEOTIDE SEQUENCE [LARGE SCALE GENOMIC DNA]</scope>
    <source>
        <strain evidence="1 2">DSM 45913</strain>
    </source>
</reference>
<dbReference type="EMBL" id="JACHJB010000002">
    <property type="protein sequence ID" value="MBB6347613.1"/>
    <property type="molecule type" value="Genomic_DNA"/>
</dbReference>
<sequence length="37" mass="3953">MTSHEHITMDVGPHGGVDLDAPSWPLVTAVIATDEPR</sequence>
<evidence type="ECO:0000313" key="2">
    <source>
        <dbReference type="Proteomes" id="UP000583800"/>
    </source>
</evidence>
<organism evidence="1 2">
    <name type="scientific">Nonomuraea muscovyensis</name>
    <dbReference type="NCBI Taxonomy" id="1124761"/>
    <lineage>
        <taxon>Bacteria</taxon>
        <taxon>Bacillati</taxon>
        <taxon>Actinomycetota</taxon>
        <taxon>Actinomycetes</taxon>
        <taxon>Streptosporangiales</taxon>
        <taxon>Streptosporangiaceae</taxon>
        <taxon>Nonomuraea</taxon>
    </lineage>
</organism>
<gene>
    <name evidence="1" type="ORF">FHU36_004158</name>
</gene>
<accession>A0A7X0EXH2</accession>
<comment type="caution">
    <text evidence="1">The sequence shown here is derived from an EMBL/GenBank/DDBJ whole genome shotgun (WGS) entry which is preliminary data.</text>
</comment>
<evidence type="ECO:0000313" key="1">
    <source>
        <dbReference type="EMBL" id="MBB6347613.1"/>
    </source>
</evidence>
<protein>
    <submittedName>
        <fullName evidence="1">Uncharacterized protein</fullName>
    </submittedName>
</protein>
<dbReference type="Proteomes" id="UP000583800">
    <property type="component" value="Unassembled WGS sequence"/>
</dbReference>
<name>A0A7X0EXH2_9ACTN</name>
<proteinExistence type="predicted"/>
<keyword evidence="2" id="KW-1185">Reference proteome</keyword>
<dbReference type="AlphaFoldDB" id="A0A7X0EXH2"/>